<dbReference type="PROSITE" id="PS51729">
    <property type="entry name" value="GNAT_YJDJ"/>
    <property type="match status" value="1"/>
</dbReference>
<organism evidence="2 3">
    <name type="scientific">Vibrio orientalis CIP 102891 = ATCC 33934</name>
    <dbReference type="NCBI Taxonomy" id="675816"/>
    <lineage>
        <taxon>Bacteria</taxon>
        <taxon>Pseudomonadati</taxon>
        <taxon>Pseudomonadota</taxon>
        <taxon>Gammaproteobacteria</taxon>
        <taxon>Vibrionales</taxon>
        <taxon>Vibrionaceae</taxon>
        <taxon>Vibrio</taxon>
        <taxon>Vibrio oreintalis group</taxon>
    </lineage>
</organism>
<accession>A0ABP2H454</accession>
<dbReference type="Proteomes" id="UP000003515">
    <property type="component" value="Unassembled WGS sequence"/>
</dbReference>
<name>A0ABP2H454_VIBOR</name>
<evidence type="ECO:0000259" key="1">
    <source>
        <dbReference type="PROSITE" id="PS51729"/>
    </source>
</evidence>
<feature type="domain" description="N-acetyltransferase" evidence="1">
    <location>
        <begin position="1"/>
        <end position="38"/>
    </location>
</feature>
<gene>
    <name evidence="2" type="ORF">VIA_001835</name>
</gene>
<dbReference type="InterPro" id="IPR016181">
    <property type="entry name" value="Acyl_CoA_acyltransferase"/>
</dbReference>
<sequence length="39" mass="4595">MMEVLLSEIAKRGVTIDPICPYVAHYLERNQQWSYLKAQ</sequence>
<proteinExistence type="predicted"/>
<protein>
    <recommendedName>
        <fullName evidence="1">N-acetyltransferase domain-containing protein</fullName>
    </recommendedName>
</protein>
<dbReference type="InterPro" id="IPR031165">
    <property type="entry name" value="GNAT_YJDJ"/>
</dbReference>
<evidence type="ECO:0000313" key="3">
    <source>
        <dbReference type="Proteomes" id="UP000003515"/>
    </source>
</evidence>
<keyword evidence="3" id="KW-1185">Reference proteome</keyword>
<dbReference type="Gene3D" id="3.40.630.30">
    <property type="match status" value="1"/>
</dbReference>
<reference evidence="2 3" key="1">
    <citation type="submission" date="2009-10" db="EMBL/GenBank/DDBJ databases">
        <authorList>
            <consortium name="Los Alamos National Laboratory (LANL)"/>
            <consortium name="National Microbial Pathogen Data Resource (NMPDR)"/>
            <person name="Munk A.C."/>
            <person name="Chertkov O."/>
            <person name="Tapia R."/>
            <person name="Green L."/>
            <person name="Rogers Y."/>
            <person name="Detter J.C."/>
            <person name="Bruce D."/>
            <person name="Brettin T.S."/>
            <person name="Colwell R.R."/>
            <person name="Huq A."/>
            <person name="Grim C.J."/>
            <person name="Hasan N.A."/>
            <person name="Bartels D."/>
            <person name="Vonstein V."/>
        </authorList>
    </citation>
    <scope>NUCLEOTIDE SEQUENCE [LARGE SCALE GENOMIC DNA]</scope>
    <source>
        <strain evidence="2 3">CIP 102891</strain>
    </source>
</reference>
<evidence type="ECO:0000313" key="2">
    <source>
        <dbReference type="EMBL" id="EEX94675.1"/>
    </source>
</evidence>
<dbReference type="SUPFAM" id="SSF55729">
    <property type="entry name" value="Acyl-CoA N-acyltransferases (Nat)"/>
    <property type="match status" value="1"/>
</dbReference>
<comment type="caution">
    <text evidence="2">The sequence shown here is derived from an EMBL/GenBank/DDBJ whole genome shotgun (WGS) entry which is preliminary data.</text>
</comment>
<dbReference type="EMBL" id="ACZV01000004">
    <property type="protein sequence ID" value="EEX94675.1"/>
    <property type="molecule type" value="Genomic_DNA"/>
</dbReference>
<dbReference type="Pfam" id="PF14542">
    <property type="entry name" value="Acetyltransf_CG"/>
    <property type="match status" value="1"/>
</dbReference>